<protein>
    <submittedName>
        <fullName evidence="1">Uncharacterized protein</fullName>
    </submittedName>
</protein>
<gene>
    <name evidence="1" type="ORF">HYQ56_2043</name>
</gene>
<organism evidence="1 2">
    <name type="scientific">Lactobacillus crispatus</name>
    <dbReference type="NCBI Taxonomy" id="47770"/>
    <lineage>
        <taxon>Bacteria</taxon>
        <taxon>Bacillati</taxon>
        <taxon>Bacillota</taxon>
        <taxon>Bacilli</taxon>
        <taxon>Lactobacillales</taxon>
        <taxon>Lactobacillaceae</taxon>
        <taxon>Lactobacillus</taxon>
    </lineage>
</organism>
<proteinExistence type="predicted"/>
<evidence type="ECO:0000313" key="1">
    <source>
        <dbReference type="EMBL" id="MBI1709048.1"/>
    </source>
</evidence>
<dbReference type="AlphaFoldDB" id="A0AAW4DT98"/>
<evidence type="ECO:0000313" key="2">
    <source>
        <dbReference type="Proteomes" id="UP001194414"/>
    </source>
</evidence>
<comment type="caution">
    <text evidence="1">The sequence shown here is derived from an EMBL/GenBank/DDBJ whole genome shotgun (WGS) entry which is preliminary data.</text>
</comment>
<dbReference type="EMBL" id="JACCPP010000036">
    <property type="protein sequence ID" value="MBI1709048.1"/>
    <property type="molecule type" value="Genomic_DNA"/>
</dbReference>
<dbReference type="Proteomes" id="UP001194414">
    <property type="component" value="Unassembled WGS sequence"/>
</dbReference>
<dbReference type="RefSeq" id="WP_198566828.1">
    <property type="nucleotide sequence ID" value="NZ_JACCPP010000036.1"/>
</dbReference>
<accession>A0AAW4DT98</accession>
<sequence length="46" mass="5380">MFEDKSFDVHSPPFIEVVKISRFKDIFSFKPCLGLEKPIKSTKICF</sequence>
<reference evidence="1" key="1">
    <citation type="submission" date="2020-07" db="EMBL/GenBank/DDBJ databases">
        <title>Comparative genomics analyses of Lactobacillus crispatus isolated from different ecological niches.</title>
        <authorList>
            <person name="Mancino W."/>
            <person name="Mancabelli L."/>
            <person name="Lugli G.A."/>
            <person name="Milani C."/>
            <person name="Viappiani A."/>
            <person name="Anzalone R."/>
            <person name="Longhi G."/>
            <person name="Ventura M."/>
            <person name="Turroni F."/>
        </authorList>
    </citation>
    <scope>NUCLEOTIDE SEQUENCE</scope>
    <source>
        <strain evidence="1">LB65</strain>
    </source>
</reference>
<name>A0AAW4DT98_9LACO</name>